<dbReference type="InterPro" id="IPR011760">
    <property type="entry name" value="PsdUridine_synth_TruD_insert"/>
</dbReference>
<keyword evidence="3" id="KW-0413">Isomerase</keyword>
<feature type="compositionally biased region" description="Basic and acidic residues" evidence="4">
    <location>
        <begin position="831"/>
        <end position="842"/>
    </location>
</feature>
<evidence type="ECO:0000256" key="2">
    <source>
        <dbReference type="ARBA" id="ARBA00022694"/>
    </source>
</evidence>
<feature type="region of interest" description="Disordered" evidence="4">
    <location>
        <begin position="161"/>
        <end position="182"/>
    </location>
</feature>
<dbReference type="InterPro" id="IPR042214">
    <property type="entry name" value="TruD_catalytic"/>
</dbReference>
<dbReference type="Proteomes" id="UP001305414">
    <property type="component" value="Unassembled WGS sequence"/>
</dbReference>
<feature type="compositionally biased region" description="Polar residues" evidence="4">
    <location>
        <begin position="861"/>
        <end position="891"/>
    </location>
</feature>
<dbReference type="GO" id="GO:0005634">
    <property type="term" value="C:nucleus"/>
    <property type="evidence" value="ECO:0007669"/>
    <property type="project" value="TreeGrafter"/>
</dbReference>
<dbReference type="PIRSF" id="PIRSF037016">
    <property type="entry name" value="Pseudouridin_synth_euk_prd"/>
    <property type="match status" value="1"/>
</dbReference>
<keyword evidence="2" id="KW-0819">tRNA processing</keyword>
<evidence type="ECO:0000313" key="6">
    <source>
        <dbReference type="EMBL" id="KAK5627784.1"/>
    </source>
</evidence>
<evidence type="ECO:0000256" key="3">
    <source>
        <dbReference type="ARBA" id="ARBA00023235"/>
    </source>
</evidence>
<comment type="caution">
    <text evidence="6">The sequence shown here is derived from an EMBL/GenBank/DDBJ whole genome shotgun (WGS) entry which is preliminary data.</text>
</comment>
<accession>A0AAN7UUG6</accession>
<dbReference type="NCBIfam" id="TIGR00094">
    <property type="entry name" value="tRNA_TruD_broad"/>
    <property type="match status" value="1"/>
</dbReference>
<gene>
    <name evidence="6" type="ORF">RRF57_003499</name>
</gene>
<evidence type="ECO:0000256" key="1">
    <source>
        <dbReference type="ARBA" id="ARBA00007953"/>
    </source>
</evidence>
<name>A0AAN7UUG6_9PEZI</name>
<feature type="compositionally biased region" description="Polar residues" evidence="4">
    <location>
        <begin position="74"/>
        <end position="90"/>
    </location>
</feature>
<dbReference type="PANTHER" id="PTHR13326">
    <property type="entry name" value="TRNA PSEUDOURIDINE SYNTHASE D"/>
    <property type="match status" value="1"/>
</dbReference>
<organism evidence="6 7">
    <name type="scientific">Xylaria bambusicola</name>
    <dbReference type="NCBI Taxonomy" id="326684"/>
    <lineage>
        <taxon>Eukaryota</taxon>
        <taxon>Fungi</taxon>
        <taxon>Dikarya</taxon>
        <taxon>Ascomycota</taxon>
        <taxon>Pezizomycotina</taxon>
        <taxon>Sordariomycetes</taxon>
        <taxon>Xylariomycetidae</taxon>
        <taxon>Xylariales</taxon>
        <taxon>Xylariaceae</taxon>
        <taxon>Xylaria</taxon>
    </lineage>
</organism>
<evidence type="ECO:0000313" key="7">
    <source>
        <dbReference type="Proteomes" id="UP001305414"/>
    </source>
</evidence>
<sequence length="947" mass="104770">MATHTAMAQGSDAVMRNSLEQRLGIIHFVSTKEHGWSGHLRTRYTDFQVNEITKNGEVVHLSDFHSNARELARATSQNPATPTSIQQTPQPDTPKSAMQKENRTIKSEQRVTEEKAGTPADETPKDDIPESDKATLVDLIGQTTADKLIRLYETILQNPKATSKGPGDVNIPSIGDKSQRSRVHGEIRRIFCGKIETTTGPDDSIKATAVRGGNKQRGNRSANNTRNGRQNLAQGSPGPYLHFSLYKENKDTMDALNHMAKTLRLHPKAFGAAGTKDRRAVTVQRVSIKNRSPNSLIAVNERINNVKIGDFKYEQDPIRLNDHDGNEFVIVLKNCIFSGTENLSFEEKLKMASSTIDSALKQLTQRGFINYYGTQRFGTHQIGTQEVGMKILKGDFSGAVQALLLYDPLLLGSPQDRDNTKGGYHKEDISRARACSAFLETKDARAALEYLPPRCHVEKTIIQHLGKSPTDFVGALMSINRSMRTMYGHAYQSLVWNFVASKRWERFGSEVINGDLVLVKSKSAAIRTDDEDRDREDTLVWGDDITTSRNSGLVPHAITEDDLQDRKYSIYDVVLPSPGWDVTYPSNEIGDYYAEFMSKPENGGLDPYDMRRRQRDFSLPGSYRKLMGKLKRVPAASVQAYSNDLEQLVPTDLDIILSRKADEAKEHESRQQGAATEWHAFTQNVHQNELEESKARVNHRQAEDPMPSARINDTWVQTSVDGSNKRIKIARHADMYNNDDPMQVDDDTPGGNPAKLEANTTVIDHQDVVDGVQDQQSAPKSLTSSIIAAVTAQVRAIKNSFLKAIHQVMAFFRAATDRNSTKPTTDGGQSRPHEVPPERRSTDGAATASGPILQTPRPEIDTSSSRAIGAPPSSSTIKDLQTQPTLEGSTPTPIAEKVEATKTSTVVPADPSSPDKIAVILRFALDTSQYATVVIRELQGAVVPTRT</sequence>
<dbReference type="PROSITE" id="PS50984">
    <property type="entry name" value="TRUD"/>
    <property type="match status" value="1"/>
</dbReference>
<dbReference type="PANTHER" id="PTHR13326:SF21">
    <property type="entry name" value="PSEUDOURIDYLATE SYNTHASE PUS7L"/>
    <property type="match status" value="1"/>
</dbReference>
<feature type="region of interest" description="Disordered" evidence="4">
    <location>
        <begin position="818"/>
        <end position="891"/>
    </location>
</feature>
<dbReference type="EMBL" id="JAWHQM010000006">
    <property type="protein sequence ID" value="KAK5627784.1"/>
    <property type="molecule type" value="Genomic_DNA"/>
</dbReference>
<dbReference type="GO" id="GO:0008033">
    <property type="term" value="P:tRNA processing"/>
    <property type="evidence" value="ECO:0007669"/>
    <property type="project" value="UniProtKB-KW"/>
</dbReference>
<dbReference type="InterPro" id="IPR020119">
    <property type="entry name" value="PsdUridine_synth_TruD_CS"/>
</dbReference>
<feature type="compositionally biased region" description="Polar residues" evidence="4">
    <location>
        <begin position="219"/>
        <end position="234"/>
    </location>
</feature>
<comment type="similarity">
    <text evidence="1">Belongs to the pseudouridine synthase TruD family.</text>
</comment>
<dbReference type="GO" id="GO:0001522">
    <property type="term" value="P:pseudouridine synthesis"/>
    <property type="evidence" value="ECO:0007669"/>
    <property type="project" value="InterPro"/>
</dbReference>
<feature type="region of interest" description="Disordered" evidence="4">
    <location>
        <begin position="202"/>
        <end position="239"/>
    </location>
</feature>
<dbReference type="Gene3D" id="3.30.2350.20">
    <property type="entry name" value="TruD, catalytic domain"/>
    <property type="match status" value="2"/>
</dbReference>
<keyword evidence="7" id="KW-1185">Reference proteome</keyword>
<dbReference type="GO" id="GO:0003723">
    <property type="term" value="F:RNA binding"/>
    <property type="evidence" value="ECO:0007669"/>
    <property type="project" value="InterPro"/>
</dbReference>
<dbReference type="Pfam" id="PF01142">
    <property type="entry name" value="TruD"/>
    <property type="match status" value="1"/>
</dbReference>
<evidence type="ECO:0000256" key="4">
    <source>
        <dbReference type="SAM" id="MobiDB-lite"/>
    </source>
</evidence>
<dbReference type="PROSITE" id="PS01268">
    <property type="entry name" value="UPF0024"/>
    <property type="match status" value="1"/>
</dbReference>
<dbReference type="AlphaFoldDB" id="A0AAN7UUG6"/>
<proteinExistence type="inferred from homology"/>
<protein>
    <recommendedName>
        <fullName evidence="5">TRUD domain-containing protein</fullName>
    </recommendedName>
</protein>
<dbReference type="GO" id="GO:0009982">
    <property type="term" value="F:pseudouridine synthase activity"/>
    <property type="evidence" value="ECO:0007669"/>
    <property type="project" value="InterPro"/>
</dbReference>
<evidence type="ECO:0000259" key="5">
    <source>
        <dbReference type="PROSITE" id="PS50984"/>
    </source>
</evidence>
<dbReference type="CDD" id="cd02576">
    <property type="entry name" value="PseudoU_synth_ScPUS7"/>
    <property type="match status" value="1"/>
</dbReference>
<dbReference type="SUPFAM" id="SSF55120">
    <property type="entry name" value="Pseudouridine synthase"/>
    <property type="match status" value="1"/>
</dbReference>
<feature type="compositionally biased region" description="Basic and acidic residues" evidence="4">
    <location>
        <begin position="98"/>
        <end position="133"/>
    </location>
</feature>
<feature type="region of interest" description="Disordered" evidence="4">
    <location>
        <begin position="70"/>
        <end position="133"/>
    </location>
</feature>
<dbReference type="InterPro" id="IPR001656">
    <property type="entry name" value="PsdUridine_synth_TruD"/>
</dbReference>
<reference evidence="6 7" key="1">
    <citation type="submission" date="2023-10" db="EMBL/GenBank/DDBJ databases">
        <title>Draft genome sequence of Xylaria bambusicola isolate GMP-LS, the root and basal stem rot pathogen of sugarcane in Indonesia.</title>
        <authorList>
            <person name="Selvaraj P."/>
            <person name="Muralishankar V."/>
            <person name="Muruganantham S."/>
            <person name="Sp S."/>
            <person name="Haryani S."/>
            <person name="Lau K.J.X."/>
            <person name="Naqvi N.I."/>
        </authorList>
    </citation>
    <scope>NUCLEOTIDE SEQUENCE [LARGE SCALE GENOMIC DNA]</scope>
    <source>
        <strain evidence="6">GMP-LS</strain>
    </source>
</reference>
<dbReference type="InterPro" id="IPR020103">
    <property type="entry name" value="PsdUridine_synth_cat_dom_sf"/>
</dbReference>
<feature type="domain" description="TRUD" evidence="5">
    <location>
        <begin position="367"/>
        <end position="629"/>
    </location>
</feature>